<evidence type="ECO:0000313" key="2">
    <source>
        <dbReference type="EMBL" id="QTA82571.1"/>
    </source>
</evidence>
<dbReference type="InterPro" id="IPR051460">
    <property type="entry name" value="HdrC_iron-sulfur_subunit"/>
</dbReference>
<protein>
    <submittedName>
        <fullName evidence="2">Cysteine-rich domain-containing protein</fullName>
    </submittedName>
</protein>
<dbReference type="PANTHER" id="PTHR43255:SF2">
    <property type="entry name" value="HETERODISULFIDE REDUCTASE RELATED PROTEIN"/>
    <property type="match status" value="1"/>
</dbReference>
<name>A0A975GIL6_9BACT</name>
<sequence>MYDPKVIIDLIAKNVRETMSPFGIPKFLANTWWKKAGLAQKGEYLLFTGMMYQFVPYIEKSTQYLEQFEDSKWTKYMPYAGYVPGYLSGTGLALMTSAKEKNKADQHLLNIVKILKKSGVDFKYVPELDHYSGILLYDLGDQESFVEHARIVAKKLKRQGIEKIITVDPHTTYALKVLYPKYTGISFDVKAYFEMVNFTGSNGSGRVTLHDPCFYGRYLELSDVPRQVLSGFGIEYKDVEKSEKFTNCCGGPAESISPKLSSEIVQRRKDELETAGEKIVSMCPICLGNLKKAGADVEDLSSLLARCIN</sequence>
<dbReference type="InterPro" id="IPR004017">
    <property type="entry name" value="Cys_rich_dom"/>
</dbReference>
<dbReference type="PANTHER" id="PTHR43255">
    <property type="entry name" value="IRON-SULFUR-BINDING OXIDOREDUCTASE FADF-RELATED-RELATED"/>
    <property type="match status" value="1"/>
</dbReference>
<dbReference type="Pfam" id="PF02754">
    <property type="entry name" value="CCG"/>
    <property type="match status" value="1"/>
</dbReference>
<dbReference type="AlphaFoldDB" id="A0A975GIL6"/>
<dbReference type="GO" id="GO:0005886">
    <property type="term" value="C:plasma membrane"/>
    <property type="evidence" value="ECO:0007669"/>
    <property type="project" value="TreeGrafter"/>
</dbReference>
<dbReference type="KEGG" id="dli:dnl_49480"/>
<keyword evidence="3" id="KW-1185">Reference proteome</keyword>
<evidence type="ECO:0000313" key="3">
    <source>
        <dbReference type="Proteomes" id="UP000663720"/>
    </source>
</evidence>
<dbReference type="GO" id="GO:0016491">
    <property type="term" value="F:oxidoreductase activity"/>
    <property type="evidence" value="ECO:0007669"/>
    <property type="project" value="UniProtKB-ARBA"/>
</dbReference>
<accession>A0A975GIL6</accession>
<gene>
    <name evidence="2" type="ORF">dnl_49480</name>
</gene>
<feature type="domain" description="Cysteine-rich" evidence="1">
    <location>
        <begin position="207"/>
        <end position="291"/>
    </location>
</feature>
<dbReference type="Proteomes" id="UP000663720">
    <property type="component" value="Chromosome"/>
</dbReference>
<dbReference type="RefSeq" id="WP_207688484.1">
    <property type="nucleotide sequence ID" value="NZ_CP061799.1"/>
</dbReference>
<dbReference type="EMBL" id="CP061799">
    <property type="protein sequence ID" value="QTA82571.1"/>
    <property type="molecule type" value="Genomic_DNA"/>
</dbReference>
<organism evidence="2 3">
    <name type="scientific">Desulfonema limicola</name>
    <dbReference type="NCBI Taxonomy" id="45656"/>
    <lineage>
        <taxon>Bacteria</taxon>
        <taxon>Pseudomonadati</taxon>
        <taxon>Thermodesulfobacteriota</taxon>
        <taxon>Desulfobacteria</taxon>
        <taxon>Desulfobacterales</taxon>
        <taxon>Desulfococcaceae</taxon>
        <taxon>Desulfonema</taxon>
    </lineage>
</organism>
<proteinExistence type="predicted"/>
<reference evidence="2" key="1">
    <citation type="journal article" date="2021" name="Microb. Physiol.">
        <title>Proteogenomic Insights into the Physiology of Marine, Sulfate-Reducing, Filamentous Desulfonema limicola and Desulfonema magnum.</title>
        <authorList>
            <person name="Schnaars V."/>
            <person name="Wohlbrand L."/>
            <person name="Scheve S."/>
            <person name="Hinrichs C."/>
            <person name="Reinhardt R."/>
            <person name="Rabus R."/>
        </authorList>
    </citation>
    <scope>NUCLEOTIDE SEQUENCE</scope>
    <source>
        <strain evidence="2">5ac10</strain>
    </source>
</reference>
<evidence type="ECO:0000259" key="1">
    <source>
        <dbReference type="Pfam" id="PF02754"/>
    </source>
</evidence>